<reference evidence="5" key="1">
    <citation type="journal article" date="2014" name="Genome Announc.">
        <title>Draft genome sequence of Weissella oryzae SG25T, isolated from fermented rice grains.</title>
        <authorList>
            <person name="Tanizawa Y."/>
            <person name="Fujisawa T."/>
            <person name="Mochizuki T."/>
            <person name="Kaminuma E."/>
            <person name="Suzuki Y."/>
            <person name="Nakamura Y."/>
            <person name="Tohno M."/>
        </authorList>
    </citation>
    <scope>NUCLEOTIDE SEQUENCE [LARGE SCALE GENOMIC DNA]</scope>
    <source>
        <strain evidence="5">DSM 25784 / JCM 18191 / LMG 30913 / SG25</strain>
    </source>
</reference>
<evidence type="ECO:0000256" key="3">
    <source>
        <dbReference type="HAMAP-Rule" id="MF_00023"/>
    </source>
</evidence>
<dbReference type="Proteomes" id="UP000030643">
    <property type="component" value="Unassembled WGS sequence"/>
</dbReference>
<dbReference type="STRING" id="1329250.WOSG25_100180"/>
<dbReference type="InterPro" id="IPR023620">
    <property type="entry name" value="SmpB"/>
</dbReference>
<dbReference type="GO" id="GO:0005829">
    <property type="term" value="C:cytosol"/>
    <property type="evidence" value="ECO:0007669"/>
    <property type="project" value="TreeGrafter"/>
</dbReference>
<dbReference type="GO" id="GO:0070930">
    <property type="term" value="P:trans-translation-dependent protein tagging"/>
    <property type="evidence" value="ECO:0007669"/>
    <property type="project" value="TreeGrafter"/>
</dbReference>
<keyword evidence="5" id="KW-1185">Reference proteome</keyword>
<dbReference type="GO" id="GO:0070929">
    <property type="term" value="P:trans-translation"/>
    <property type="evidence" value="ECO:0007669"/>
    <property type="project" value="UniProtKB-UniRule"/>
</dbReference>
<dbReference type="NCBIfam" id="NF003843">
    <property type="entry name" value="PRK05422.1"/>
    <property type="match status" value="1"/>
</dbReference>
<dbReference type="InterPro" id="IPR020081">
    <property type="entry name" value="SsrA-bd_prot_CS"/>
</dbReference>
<keyword evidence="1 3" id="KW-0963">Cytoplasm</keyword>
<dbReference type="EMBL" id="DF820493">
    <property type="protein sequence ID" value="GAK31452.1"/>
    <property type="molecule type" value="Genomic_DNA"/>
</dbReference>
<dbReference type="InterPro" id="IPR000037">
    <property type="entry name" value="SsrA-bd_prot"/>
</dbReference>
<dbReference type="Pfam" id="PF01668">
    <property type="entry name" value="SmpB"/>
    <property type="match status" value="1"/>
</dbReference>
<proteinExistence type="inferred from homology"/>
<comment type="function">
    <text evidence="3">Required for rescue of stalled ribosomes mediated by trans-translation. Binds to transfer-messenger RNA (tmRNA), required for stable association of tmRNA with ribosomes. tmRNA and SmpB together mimic tRNA shape, replacing the anticodon stem-loop with SmpB. tmRNA is encoded by the ssrA gene; the 2 termini fold to resemble tRNA(Ala) and it encodes a 'tag peptide', a short internal open reading frame. During trans-translation Ala-aminoacylated tmRNA acts like a tRNA, entering the A-site of stalled ribosomes, displacing the stalled mRNA. The ribosome then switches to translate the ORF on the tmRNA; the nascent peptide is terminated with the 'tag peptide' encoded by the tmRNA and targeted for degradation. The ribosome is freed to recommence translation, which seems to be the essential function of trans-translation.</text>
</comment>
<dbReference type="eggNOG" id="COG0691">
    <property type="taxonomic scope" value="Bacteria"/>
</dbReference>
<evidence type="ECO:0000256" key="1">
    <source>
        <dbReference type="ARBA" id="ARBA00022490"/>
    </source>
</evidence>
<dbReference type="NCBIfam" id="TIGR00086">
    <property type="entry name" value="smpB"/>
    <property type="match status" value="1"/>
</dbReference>
<comment type="similarity">
    <text evidence="3">Belongs to the SmpB family.</text>
</comment>
<dbReference type="PANTHER" id="PTHR30308">
    <property type="entry name" value="TMRNA-BINDING COMPONENT OF TRANS-TRANSLATION TAGGING COMPLEX"/>
    <property type="match status" value="1"/>
</dbReference>
<dbReference type="HAMAP" id="MF_00023">
    <property type="entry name" value="SmpB"/>
    <property type="match status" value="1"/>
</dbReference>
<accession>A0A069CVN2</accession>
<gene>
    <name evidence="3 4" type="primary">smpB</name>
    <name evidence="4" type="ORF">WOSG25_100180</name>
</gene>
<dbReference type="GO" id="GO:0003723">
    <property type="term" value="F:RNA binding"/>
    <property type="evidence" value="ECO:0007669"/>
    <property type="project" value="UniProtKB-UniRule"/>
</dbReference>
<dbReference type="PROSITE" id="PS01317">
    <property type="entry name" value="SSRP"/>
    <property type="match status" value="1"/>
</dbReference>
<dbReference type="PANTHER" id="PTHR30308:SF2">
    <property type="entry name" value="SSRA-BINDING PROTEIN"/>
    <property type="match status" value="1"/>
</dbReference>
<keyword evidence="2 3" id="KW-0694">RNA-binding</keyword>
<name>A0A069CVN2_WEIOS</name>
<dbReference type="SUPFAM" id="SSF74982">
    <property type="entry name" value="Small protein B (SmpB)"/>
    <property type="match status" value="1"/>
</dbReference>
<dbReference type="Gene3D" id="2.40.280.10">
    <property type="match status" value="1"/>
</dbReference>
<dbReference type="RefSeq" id="WP_027699425.1">
    <property type="nucleotide sequence ID" value="NZ_DF820493.1"/>
</dbReference>
<protein>
    <recommendedName>
        <fullName evidence="3">SsrA-binding protein</fullName>
    </recommendedName>
    <alternativeName>
        <fullName evidence="3">Small protein B</fullName>
    </alternativeName>
</protein>
<dbReference type="CDD" id="cd09294">
    <property type="entry name" value="SmpB"/>
    <property type="match status" value="1"/>
</dbReference>
<evidence type="ECO:0000313" key="4">
    <source>
        <dbReference type="EMBL" id="GAK31452.1"/>
    </source>
</evidence>
<organism evidence="4 5">
    <name type="scientific">Weissella oryzae (strain DSM 25784 / JCM 18191 / LMG 30913 / SG25)</name>
    <dbReference type="NCBI Taxonomy" id="1329250"/>
    <lineage>
        <taxon>Bacteria</taxon>
        <taxon>Bacillati</taxon>
        <taxon>Bacillota</taxon>
        <taxon>Bacilli</taxon>
        <taxon>Lactobacillales</taxon>
        <taxon>Lactobacillaceae</taxon>
        <taxon>Weissella</taxon>
    </lineage>
</organism>
<comment type="subcellular location">
    <subcellularLocation>
        <location evidence="3">Cytoplasm</location>
    </subcellularLocation>
    <text evidence="3">The tmRNA-SmpB complex associates with stalled 70S ribosomes.</text>
</comment>
<evidence type="ECO:0000256" key="2">
    <source>
        <dbReference type="ARBA" id="ARBA00022884"/>
    </source>
</evidence>
<sequence>MAKKKAHDNNYLATNNKARYNYAIGETFEAGIELTGTEIKSVRASQINIADGFVQIRNGQAWLDNVHISLFAQGNQFNHEPLRSRRLLLHKQEIKKLADQSAQAGKTILPLKVYLKRGFAKVLIGVGTGKHSFDKRETIKRRDQERDLRRITKLKNR</sequence>
<dbReference type="AlphaFoldDB" id="A0A069CVN2"/>
<dbReference type="OrthoDB" id="9805462at2"/>
<evidence type="ECO:0000313" key="5">
    <source>
        <dbReference type="Proteomes" id="UP000030643"/>
    </source>
</evidence>